<feature type="region of interest" description="Disordered" evidence="1">
    <location>
        <begin position="162"/>
        <end position="193"/>
    </location>
</feature>
<dbReference type="STRING" id="1314751.GCA_001591425_01490"/>
<dbReference type="AlphaFoldDB" id="A0A223KYG1"/>
<dbReference type="Pfam" id="PF17898">
    <property type="entry name" value="GerD"/>
    <property type="match status" value="1"/>
</dbReference>
<dbReference type="EMBL" id="CP018866">
    <property type="protein sequence ID" value="AST94471.1"/>
    <property type="molecule type" value="Genomic_DNA"/>
</dbReference>
<evidence type="ECO:0000313" key="3">
    <source>
        <dbReference type="EMBL" id="AST94471.1"/>
    </source>
</evidence>
<proteinExistence type="predicted"/>
<dbReference type="Gene3D" id="1.10.260.100">
    <property type="match status" value="1"/>
</dbReference>
<organism evidence="3 4">
    <name type="scientific">Sutcliffiella cohnii</name>
    <dbReference type="NCBI Taxonomy" id="33932"/>
    <lineage>
        <taxon>Bacteria</taxon>
        <taxon>Bacillati</taxon>
        <taxon>Bacillota</taxon>
        <taxon>Bacilli</taxon>
        <taxon>Bacillales</taxon>
        <taxon>Bacillaceae</taxon>
        <taxon>Sutcliffiella</taxon>
    </lineage>
</organism>
<dbReference type="InterPro" id="IPR041262">
    <property type="entry name" value="GerD_central"/>
</dbReference>
<evidence type="ECO:0000256" key="1">
    <source>
        <dbReference type="SAM" id="MobiDB-lite"/>
    </source>
</evidence>
<dbReference type="NCBIfam" id="NF040801">
    <property type="entry name" value="spore_GerD"/>
    <property type="match status" value="1"/>
</dbReference>
<gene>
    <name evidence="3" type="ORF">BC6307_23910</name>
</gene>
<sequence length="193" mass="21362">MVGCAPNDQGGGQADYDQTKKMVVDILKTDEGKKAIQEVLQDEELKQELVLDQQIVSQSIEQTLTSENGAKFWTKIFQDPKFAESFSKSMEKEHEQLIKDLMKDPEYQGLMMQILQDPEMQQQYIKIMSSKEMRSHLQQVITETFESPLFKAKIQEILLKGAEEMQGGQQGQGGEQQQGGGGQGESGGGGGGG</sequence>
<protein>
    <submittedName>
        <fullName evidence="3">Spore gernimation protein GerD</fullName>
    </submittedName>
</protein>
<keyword evidence="4" id="KW-1185">Reference proteome</keyword>
<name>A0A223KYG1_9BACI</name>
<accession>A0A223KYG1</accession>
<reference evidence="3 4" key="1">
    <citation type="submission" date="2016-12" db="EMBL/GenBank/DDBJ databases">
        <title>The whole genome sequencing and assembly of Bacillus cohnii DSM 6307T strain.</title>
        <authorList>
            <person name="Lee Y.-J."/>
            <person name="Yi H."/>
            <person name="Bahn Y.-S."/>
            <person name="Kim J.F."/>
            <person name="Lee D.-W."/>
        </authorList>
    </citation>
    <scope>NUCLEOTIDE SEQUENCE [LARGE SCALE GENOMIC DNA]</scope>
    <source>
        <strain evidence="3 4">DSM 6307</strain>
    </source>
</reference>
<feature type="compositionally biased region" description="Gly residues" evidence="1">
    <location>
        <begin position="168"/>
        <end position="193"/>
    </location>
</feature>
<evidence type="ECO:0000313" key="4">
    <source>
        <dbReference type="Proteomes" id="UP000215224"/>
    </source>
</evidence>
<evidence type="ECO:0000259" key="2">
    <source>
        <dbReference type="Pfam" id="PF17898"/>
    </source>
</evidence>
<feature type="domain" description="Spore germination GerD central core" evidence="2">
    <location>
        <begin position="49"/>
        <end position="161"/>
    </location>
</feature>
<dbReference type="KEGG" id="bcoh:BC6307_23910"/>
<dbReference type="Proteomes" id="UP000215224">
    <property type="component" value="Chromosome"/>
</dbReference>